<proteinExistence type="predicted"/>
<protein>
    <submittedName>
        <fullName evidence="1">Uncharacterized protein</fullName>
    </submittedName>
</protein>
<accession>A0A840QHP2</accession>
<evidence type="ECO:0000313" key="1">
    <source>
        <dbReference type="EMBL" id="MBB5159540.1"/>
    </source>
</evidence>
<dbReference type="Proteomes" id="UP000584374">
    <property type="component" value="Unassembled WGS sequence"/>
</dbReference>
<name>A0A840QHP2_9PSEU</name>
<reference evidence="1 2" key="1">
    <citation type="submission" date="2020-08" db="EMBL/GenBank/DDBJ databases">
        <title>Sequencing the genomes of 1000 actinobacteria strains.</title>
        <authorList>
            <person name="Klenk H.-P."/>
        </authorList>
    </citation>
    <scope>NUCLEOTIDE SEQUENCE [LARGE SCALE GENOMIC DNA]</scope>
    <source>
        <strain evidence="1 2">DSM 45584</strain>
    </source>
</reference>
<comment type="caution">
    <text evidence="1">The sequence shown here is derived from an EMBL/GenBank/DDBJ whole genome shotgun (WGS) entry which is preliminary data.</text>
</comment>
<dbReference type="AlphaFoldDB" id="A0A840QHP2"/>
<organism evidence="1 2">
    <name type="scientific">Saccharopolyspora phatthalungensis</name>
    <dbReference type="NCBI Taxonomy" id="664693"/>
    <lineage>
        <taxon>Bacteria</taxon>
        <taxon>Bacillati</taxon>
        <taxon>Actinomycetota</taxon>
        <taxon>Actinomycetes</taxon>
        <taxon>Pseudonocardiales</taxon>
        <taxon>Pseudonocardiaceae</taxon>
        <taxon>Saccharopolyspora</taxon>
    </lineage>
</organism>
<keyword evidence="2" id="KW-1185">Reference proteome</keyword>
<evidence type="ECO:0000313" key="2">
    <source>
        <dbReference type="Proteomes" id="UP000584374"/>
    </source>
</evidence>
<gene>
    <name evidence="1" type="ORF">BJ970_007139</name>
</gene>
<sequence>MLPSCSVFHSGGDVGSAMPFSVHIRTDVSNPQRC</sequence>
<dbReference type="EMBL" id="JACHIW010000002">
    <property type="protein sequence ID" value="MBB5159540.1"/>
    <property type="molecule type" value="Genomic_DNA"/>
</dbReference>